<dbReference type="OrthoDB" id="3655479at2"/>
<evidence type="ECO:0000256" key="5">
    <source>
        <dbReference type="ARBA" id="ARBA00023136"/>
    </source>
</evidence>
<dbReference type="AlphaFoldDB" id="A0A2G4EXI5"/>
<reference evidence="12" key="1">
    <citation type="submission" date="2017-10" db="EMBL/GenBank/DDBJ databases">
        <title>Draft genome sequence of the planktic cyanobacteria Tychonema bourrellyi isolated from alpine lentic freshwater.</title>
        <authorList>
            <person name="Tett A."/>
            <person name="Armanini F."/>
            <person name="Asnicar F."/>
            <person name="Boscaini A."/>
            <person name="Pasolli E."/>
            <person name="Zolfo M."/>
            <person name="Donati C."/>
            <person name="Salmaso N."/>
            <person name="Segata N."/>
        </authorList>
    </citation>
    <scope>NUCLEOTIDE SEQUENCE</scope>
    <source>
        <strain evidence="12">FEM_GT703</strain>
    </source>
</reference>
<dbReference type="EMBL" id="NXIB02000147">
    <property type="protein sequence ID" value="PHX53867.1"/>
    <property type="molecule type" value="Genomic_DNA"/>
</dbReference>
<feature type="domain" description="Glycosyltransferase 2-like" evidence="11">
    <location>
        <begin position="10"/>
        <end position="165"/>
    </location>
</feature>
<dbReference type="Proteomes" id="UP000226442">
    <property type="component" value="Unassembled WGS sequence"/>
</dbReference>
<evidence type="ECO:0000313" key="13">
    <source>
        <dbReference type="Proteomes" id="UP000226442"/>
    </source>
</evidence>
<comment type="similarity">
    <text evidence="8">Belongs to the glycosyltransferase 2 family. CrtQ subfamily.</text>
</comment>
<comment type="caution">
    <text evidence="12">The sequence shown here is derived from an EMBL/GenBank/DDBJ whole genome shotgun (WGS) entry which is preliminary data.</text>
</comment>
<comment type="pathway">
    <text evidence="7">Carotenoid biosynthesis; staphyloxanthin biosynthesis; staphyloxanthin from farnesyl diphosphate: step 4/5.</text>
</comment>
<evidence type="ECO:0000256" key="8">
    <source>
        <dbReference type="ARBA" id="ARBA00038120"/>
    </source>
</evidence>
<comment type="function">
    <text evidence="6">Catalyzes the glycosylation of 4,4'-diaponeurosporenoate, i.e. the esterification of glucose at the C1'' position with the carboxyl group of 4,4'-diaponeurosporenic acid, to form glycosyl-4,4'-diaponeurosporenoate. This is a step in the biosynthesis of staphyloxanthin, an orange pigment present in most staphylococci strains.</text>
</comment>
<keyword evidence="2" id="KW-1003">Cell membrane</keyword>
<dbReference type="SUPFAM" id="SSF53448">
    <property type="entry name" value="Nucleotide-diphospho-sugar transferases"/>
    <property type="match status" value="1"/>
</dbReference>
<keyword evidence="13" id="KW-1185">Reference proteome</keyword>
<dbReference type="PANTHER" id="PTHR43646:SF2">
    <property type="entry name" value="GLYCOSYLTRANSFERASE 2-LIKE DOMAIN-CONTAINING PROTEIN"/>
    <property type="match status" value="1"/>
</dbReference>
<accession>A0A2G4EXI5</accession>
<evidence type="ECO:0000256" key="4">
    <source>
        <dbReference type="ARBA" id="ARBA00022679"/>
    </source>
</evidence>
<feature type="transmembrane region" description="Helical" evidence="10">
    <location>
        <begin position="308"/>
        <end position="327"/>
    </location>
</feature>
<name>A0A2G4EXI5_9CYAN</name>
<dbReference type="InterPro" id="IPR001173">
    <property type="entry name" value="Glyco_trans_2-like"/>
</dbReference>
<evidence type="ECO:0000256" key="1">
    <source>
        <dbReference type="ARBA" id="ARBA00004236"/>
    </source>
</evidence>
<keyword evidence="10" id="KW-1133">Transmembrane helix</keyword>
<evidence type="ECO:0000259" key="11">
    <source>
        <dbReference type="Pfam" id="PF00535"/>
    </source>
</evidence>
<dbReference type="GO" id="GO:0016757">
    <property type="term" value="F:glycosyltransferase activity"/>
    <property type="evidence" value="ECO:0007669"/>
    <property type="project" value="UniProtKB-KW"/>
</dbReference>
<evidence type="ECO:0000256" key="7">
    <source>
        <dbReference type="ARBA" id="ARBA00037904"/>
    </source>
</evidence>
<sequence length="349" mass="38963">MIYTADPTVSVIIPVHNGGAYFRTCLSKLAQAVPRPIEIIVVADGDSDGSWRLAKEFGAKLIRIPESGGPARARNLGAQAAKGDILFFVDADVAVCPEAVGYAISVFKNNPYLAAAIGSYDDAPGDPGFLSQYRNLMHHYVHQTGNEEASTFWGACGLIRREIFLKMGGFNESYRRPSIEDIELGYRLKQAGYKIRLCKTLQVKHLKRWEAISLLRADFFYRALPWTELIWRDRKLNNDLNLQVSSRVSIVLTYAMLLSILGTWWSLGCLVLASLLAIPLVVINAPLYRFFGSKHGMIFAIKTIPWHWLYYFYSGLGFAIGTARHLLSQKKSLTLKISLPASAQSLKTN</sequence>
<dbReference type="RefSeq" id="WP_096828930.1">
    <property type="nucleotide sequence ID" value="NZ_NXIB02000147.1"/>
</dbReference>
<evidence type="ECO:0000256" key="6">
    <source>
        <dbReference type="ARBA" id="ARBA00037281"/>
    </source>
</evidence>
<dbReference type="GO" id="GO:0005886">
    <property type="term" value="C:plasma membrane"/>
    <property type="evidence" value="ECO:0007669"/>
    <property type="project" value="UniProtKB-SubCell"/>
</dbReference>
<dbReference type="InterPro" id="IPR029044">
    <property type="entry name" value="Nucleotide-diphossugar_trans"/>
</dbReference>
<feature type="transmembrane region" description="Helical" evidence="10">
    <location>
        <begin position="269"/>
        <end position="288"/>
    </location>
</feature>
<gene>
    <name evidence="12" type="ORF">CP500_019210</name>
</gene>
<feature type="transmembrane region" description="Helical" evidence="10">
    <location>
        <begin position="244"/>
        <end position="262"/>
    </location>
</feature>
<evidence type="ECO:0000313" key="12">
    <source>
        <dbReference type="EMBL" id="PHX53867.1"/>
    </source>
</evidence>
<organism evidence="12 13">
    <name type="scientific">Tychonema bourrellyi FEM_GT703</name>
    <dbReference type="NCBI Taxonomy" id="2040638"/>
    <lineage>
        <taxon>Bacteria</taxon>
        <taxon>Bacillati</taxon>
        <taxon>Cyanobacteriota</taxon>
        <taxon>Cyanophyceae</taxon>
        <taxon>Oscillatoriophycideae</taxon>
        <taxon>Oscillatoriales</taxon>
        <taxon>Microcoleaceae</taxon>
        <taxon>Tychonema</taxon>
    </lineage>
</organism>
<dbReference type="Gene3D" id="3.90.550.10">
    <property type="entry name" value="Spore Coat Polysaccharide Biosynthesis Protein SpsA, Chain A"/>
    <property type="match status" value="1"/>
</dbReference>
<evidence type="ECO:0000256" key="9">
    <source>
        <dbReference type="ARBA" id="ARBA00040345"/>
    </source>
</evidence>
<keyword evidence="4 12" id="KW-0808">Transferase</keyword>
<keyword evidence="10" id="KW-0812">Transmembrane</keyword>
<evidence type="ECO:0000256" key="3">
    <source>
        <dbReference type="ARBA" id="ARBA00022676"/>
    </source>
</evidence>
<keyword evidence="3" id="KW-0328">Glycosyltransferase</keyword>
<evidence type="ECO:0000256" key="10">
    <source>
        <dbReference type="SAM" id="Phobius"/>
    </source>
</evidence>
<proteinExistence type="inferred from homology"/>
<keyword evidence="5 10" id="KW-0472">Membrane</keyword>
<evidence type="ECO:0000256" key="2">
    <source>
        <dbReference type="ARBA" id="ARBA00022475"/>
    </source>
</evidence>
<dbReference type="Pfam" id="PF00535">
    <property type="entry name" value="Glycos_transf_2"/>
    <property type="match status" value="1"/>
</dbReference>
<comment type="subcellular location">
    <subcellularLocation>
        <location evidence="1">Cell membrane</location>
    </subcellularLocation>
</comment>
<protein>
    <recommendedName>
        <fullName evidence="9">4,4'-diaponeurosporenoate glycosyltransferase</fullName>
    </recommendedName>
</protein>
<dbReference type="CDD" id="cd00761">
    <property type="entry name" value="Glyco_tranf_GTA_type"/>
    <property type="match status" value="1"/>
</dbReference>
<dbReference type="PANTHER" id="PTHR43646">
    <property type="entry name" value="GLYCOSYLTRANSFERASE"/>
    <property type="match status" value="1"/>
</dbReference>